<feature type="region of interest" description="Disordered" evidence="1">
    <location>
        <begin position="1"/>
        <end position="40"/>
    </location>
</feature>
<feature type="region of interest" description="Disordered" evidence="1">
    <location>
        <begin position="365"/>
        <end position="402"/>
    </location>
</feature>
<dbReference type="EMBL" id="JALLPJ020000257">
    <property type="protein sequence ID" value="KAL3797341.1"/>
    <property type="molecule type" value="Genomic_DNA"/>
</dbReference>
<name>A0ABD3QC74_9STRA</name>
<gene>
    <name evidence="2" type="ORF">ACHAWO_005500</name>
</gene>
<protein>
    <recommendedName>
        <fullName evidence="4">PWWP domain-containing protein</fullName>
    </recommendedName>
</protein>
<sequence>MEQSTTDTDATEITTTGSEDLPGATSLDDSDGGDEPTFNGIDYSNLNLDEAPYEHGFQPGDHIIRWDMLPILWPIQIHGIVLEVSTDKTIVTICDFGITTAKNDKNKEASSSTSNVEKMVADDDAKFKEAIQDMNNESANNNKTNKEKKRLNIITLTKWSDLRKWHKVNYDGGLISGGVGKSLKDLGVKTEKLWTSTVASTKQLFAKKESSDGGILDDLDDDSLTDLMDDQMKIVQAVVRKDSKGSAVKNSVDADATALVRSASKDGATHAKEQILKVFLTSESRGDSGELAEPSAPLNDGAATTEEPKTLAQMVAEANQVDKQSPRKIVVKSPPQSPAKKTLEEKQSSWYGSITKSLSNIFPQEGKKGLLSRSGSKGSEREAASKAAKKVTNSTPDLPRSDPPILVLARTRFLLEQGEDFLPPYHIVNSNSECIAVWCKTGRWSTLQASVFLHSTAIGNTKSTTAISLAVAATQPWLLAAVIPAGMTAIGTPWIMLKVANDKWNAATMRLTEEFWSRAEPEVFVECIEKWSQLNKERVCSGENEEIQSTAEVNDNVAFV</sequence>
<dbReference type="Gene3D" id="3.90.1720.10">
    <property type="entry name" value="endopeptidase domain like (from Nostoc punctiforme)"/>
    <property type="match status" value="1"/>
</dbReference>
<dbReference type="AlphaFoldDB" id="A0ABD3QC74"/>
<reference evidence="2 3" key="1">
    <citation type="submission" date="2024-10" db="EMBL/GenBank/DDBJ databases">
        <title>Updated reference genomes for cyclostephanoid diatoms.</title>
        <authorList>
            <person name="Roberts W.R."/>
            <person name="Alverson A.J."/>
        </authorList>
    </citation>
    <scope>NUCLEOTIDE SEQUENCE [LARGE SCALE GENOMIC DNA]</scope>
    <source>
        <strain evidence="2 3">AJA010-31</strain>
    </source>
</reference>
<dbReference type="Proteomes" id="UP001530400">
    <property type="component" value="Unassembled WGS sequence"/>
</dbReference>
<accession>A0ABD3QC74</accession>
<comment type="caution">
    <text evidence="2">The sequence shown here is derived from an EMBL/GenBank/DDBJ whole genome shotgun (WGS) entry which is preliminary data.</text>
</comment>
<proteinExistence type="predicted"/>
<evidence type="ECO:0000313" key="3">
    <source>
        <dbReference type="Proteomes" id="UP001530400"/>
    </source>
</evidence>
<keyword evidence="3" id="KW-1185">Reference proteome</keyword>
<evidence type="ECO:0008006" key="4">
    <source>
        <dbReference type="Google" id="ProtNLM"/>
    </source>
</evidence>
<organism evidence="2 3">
    <name type="scientific">Cyclotella atomus</name>
    <dbReference type="NCBI Taxonomy" id="382360"/>
    <lineage>
        <taxon>Eukaryota</taxon>
        <taxon>Sar</taxon>
        <taxon>Stramenopiles</taxon>
        <taxon>Ochrophyta</taxon>
        <taxon>Bacillariophyta</taxon>
        <taxon>Coscinodiscophyceae</taxon>
        <taxon>Thalassiosirophycidae</taxon>
        <taxon>Stephanodiscales</taxon>
        <taxon>Stephanodiscaceae</taxon>
        <taxon>Cyclotella</taxon>
    </lineage>
</organism>
<feature type="region of interest" description="Disordered" evidence="1">
    <location>
        <begin position="318"/>
        <end position="346"/>
    </location>
</feature>
<evidence type="ECO:0000313" key="2">
    <source>
        <dbReference type="EMBL" id="KAL3797341.1"/>
    </source>
</evidence>
<feature type="compositionally biased region" description="Low complexity" evidence="1">
    <location>
        <begin position="1"/>
        <end position="16"/>
    </location>
</feature>
<evidence type="ECO:0000256" key="1">
    <source>
        <dbReference type="SAM" id="MobiDB-lite"/>
    </source>
</evidence>